<organism evidence="2 3">
    <name type="scientific">Gigaspora rosea</name>
    <dbReference type="NCBI Taxonomy" id="44941"/>
    <lineage>
        <taxon>Eukaryota</taxon>
        <taxon>Fungi</taxon>
        <taxon>Fungi incertae sedis</taxon>
        <taxon>Mucoromycota</taxon>
        <taxon>Glomeromycotina</taxon>
        <taxon>Glomeromycetes</taxon>
        <taxon>Diversisporales</taxon>
        <taxon>Gigasporaceae</taxon>
        <taxon>Gigaspora</taxon>
    </lineage>
</organism>
<name>A0A397VXZ7_9GLOM</name>
<sequence>MALKFFEKLSNNYLELLDDKEDFNIDIGKDENNIKTLNLKHVYIQQFEVIIKYIYGGIFLLEKHDASFIFELMLISYEFLLDELAKQLQTHLIEKEAHWLLLHFNRIYKKSFQNNKFQDLQNWCNGILVKYPSKIFDSEEFFTLQENALVSLISRDDLQMKK</sequence>
<gene>
    <name evidence="2" type="ORF">C2G38_2163846</name>
</gene>
<evidence type="ECO:0000313" key="2">
    <source>
        <dbReference type="EMBL" id="RIB26207.1"/>
    </source>
</evidence>
<protein>
    <recommendedName>
        <fullName evidence="1">BACK domain-containing protein</fullName>
    </recommendedName>
</protein>
<dbReference type="EMBL" id="QKWP01000143">
    <property type="protein sequence ID" value="RIB26207.1"/>
    <property type="molecule type" value="Genomic_DNA"/>
</dbReference>
<comment type="caution">
    <text evidence="2">The sequence shown here is derived from an EMBL/GenBank/DDBJ whole genome shotgun (WGS) entry which is preliminary data.</text>
</comment>
<keyword evidence="3" id="KW-1185">Reference proteome</keyword>
<evidence type="ECO:0000259" key="1">
    <source>
        <dbReference type="Pfam" id="PF07707"/>
    </source>
</evidence>
<dbReference type="OrthoDB" id="1893551at2759"/>
<dbReference type="Proteomes" id="UP000266673">
    <property type="component" value="Unassembled WGS sequence"/>
</dbReference>
<feature type="domain" description="BACK" evidence="1">
    <location>
        <begin position="116"/>
        <end position="161"/>
    </location>
</feature>
<dbReference type="Gene3D" id="1.25.40.420">
    <property type="match status" value="1"/>
</dbReference>
<dbReference type="Pfam" id="PF07707">
    <property type="entry name" value="BACK"/>
    <property type="match status" value="1"/>
</dbReference>
<dbReference type="AlphaFoldDB" id="A0A397VXZ7"/>
<dbReference type="InterPro" id="IPR011705">
    <property type="entry name" value="BACK"/>
</dbReference>
<proteinExistence type="predicted"/>
<evidence type="ECO:0000313" key="3">
    <source>
        <dbReference type="Proteomes" id="UP000266673"/>
    </source>
</evidence>
<reference evidence="2 3" key="1">
    <citation type="submission" date="2018-06" db="EMBL/GenBank/DDBJ databases">
        <title>Comparative genomics reveals the genomic features of Rhizophagus irregularis, R. cerebriforme, R. diaphanum and Gigaspora rosea, and their symbiotic lifestyle signature.</title>
        <authorList>
            <person name="Morin E."/>
            <person name="San Clemente H."/>
            <person name="Chen E.C.H."/>
            <person name="De La Providencia I."/>
            <person name="Hainaut M."/>
            <person name="Kuo A."/>
            <person name="Kohler A."/>
            <person name="Murat C."/>
            <person name="Tang N."/>
            <person name="Roy S."/>
            <person name="Loubradou J."/>
            <person name="Henrissat B."/>
            <person name="Grigoriev I.V."/>
            <person name="Corradi N."/>
            <person name="Roux C."/>
            <person name="Martin F.M."/>
        </authorList>
    </citation>
    <scope>NUCLEOTIDE SEQUENCE [LARGE SCALE GENOMIC DNA]</scope>
    <source>
        <strain evidence="2 3">DAOM 194757</strain>
    </source>
</reference>
<accession>A0A397VXZ7</accession>